<proteinExistence type="inferred from homology"/>
<dbReference type="Pfam" id="PF01699">
    <property type="entry name" value="Na_Ca_ex"/>
    <property type="match status" value="2"/>
</dbReference>
<dbReference type="InterPro" id="IPR044880">
    <property type="entry name" value="NCX_ion-bd_dom_sf"/>
</dbReference>
<keyword evidence="15 18" id="KW-0472">Membrane</keyword>
<dbReference type="Pfam" id="PF13499">
    <property type="entry name" value="EF-hand_7"/>
    <property type="match status" value="1"/>
</dbReference>
<keyword evidence="7 18" id="KW-0812">Transmembrane</keyword>
<feature type="transmembrane region" description="Helical" evidence="18">
    <location>
        <begin position="722"/>
        <end position="741"/>
    </location>
</feature>
<evidence type="ECO:0000256" key="18">
    <source>
        <dbReference type="SAM" id="Phobius"/>
    </source>
</evidence>
<keyword evidence="3" id="KW-0813">Transport</keyword>
<dbReference type="GO" id="GO:0008273">
    <property type="term" value="F:calcium, potassium:sodium antiporter activity"/>
    <property type="evidence" value="ECO:0007669"/>
    <property type="project" value="TreeGrafter"/>
</dbReference>
<dbReference type="FunFam" id="1.20.1420.30:FF:000009">
    <property type="entry name" value="sodium/potassium/calcium exchanger 5 isoform X2"/>
    <property type="match status" value="1"/>
</dbReference>
<evidence type="ECO:0000256" key="3">
    <source>
        <dbReference type="ARBA" id="ARBA00022448"/>
    </source>
</evidence>
<dbReference type="InterPro" id="IPR004837">
    <property type="entry name" value="NaCa_Exmemb"/>
</dbReference>
<dbReference type="GO" id="GO:0006874">
    <property type="term" value="P:intracellular calcium ion homeostasis"/>
    <property type="evidence" value="ECO:0007669"/>
    <property type="project" value="TreeGrafter"/>
</dbReference>
<feature type="domain" description="EF-hand" evidence="19">
    <location>
        <begin position="386"/>
        <end position="421"/>
    </location>
</feature>
<gene>
    <name evidence="20" type="ORF">CYCCA115_LOCUS11559</name>
</gene>
<protein>
    <recommendedName>
        <fullName evidence="19">EF-hand domain-containing protein</fullName>
    </recommendedName>
</protein>
<dbReference type="GO" id="GO:0015293">
    <property type="term" value="F:symporter activity"/>
    <property type="evidence" value="ECO:0007669"/>
    <property type="project" value="UniProtKB-KW"/>
</dbReference>
<comment type="caution">
    <text evidence="20">The sequence shown here is derived from an EMBL/GenBank/DDBJ whole genome shotgun (WGS) entry which is preliminary data.</text>
</comment>
<evidence type="ECO:0000259" key="19">
    <source>
        <dbReference type="PROSITE" id="PS50222"/>
    </source>
</evidence>
<comment type="similarity">
    <text evidence="2">Belongs to the Ca(2+):cation antiporter (CaCA) (TC 2.A.19) family. SLC24A subfamily.</text>
</comment>
<feature type="transmembrane region" description="Helical" evidence="18">
    <location>
        <begin position="656"/>
        <end position="678"/>
    </location>
</feature>
<dbReference type="Proteomes" id="UP001295423">
    <property type="component" value="Unassembled WGS sequence"/>
</dbReference>
<evidence type="ECO:0000256" key="11">
    <source>
        <dbReference type="ARBA" id="ARBA00022958"/>
    </source>
</evidence>
<feature type="transmembrane region" description="Helical" evidence="18">
    <location>
        <begin position="191"/>
        <end position="216"/>
    </location>
</feature>
<dbReference type="AlphaFoldDB" id="A0AAD2FP66"/>
<organism evidence="20 21">
    <name type="scientific">Cylindrotheca closterium</name>
    <dbReference type="NCBI Taxonomy" id="2856"/>
    <lineage>
        <taxon>Eukaryota</taxon>
        <taxon>Sar</taxon>
        <taxon>Stramenopiles</taxon>
        <taxon>Ochrophyta</taxon>
        <taxon>Bacillariophyta</taxon>
        <taxon>Bacillariophyceae</taxon>
        <taxon>Bacillariophycidae</taxon>
        <taxon>Bacillariales</taxon>
        <taxon>Bacillariaceae</taxon>
        <taxon>Cylindrotheca</taxon>
    </lineage>
</organism>
<keyword evidence="4" id="KW-0050">Antiport</keyword>
<feature type="transmembrane region" description="Helical" evidence="18">
    <location>
        <begin position="558"/>
        <end position="575"/>
    </location>
</feature>
<dbReference type="InterPro" id="IPR018247">
    <property type="entry name" value="EF_Hand_1_Ca_BS"/>
</dbReference>
<keyword evidence="16" id="KW-0739">Sodium transport</keyword>
<dbReference type="GO" id="GO:0005886">
    <property type="term" value="C:plasma membrane"/>
    <property type="evidence" value="ECO:0007669"/>
    <property type="project" value="TreeGrafter"/>
</dbReference>
<evidence type="ECO:0000256" key="17">
    <source>
        <dbReference type="SAM" id="MobiDB-lite"/>
    </source>
</evidence>
<dbReference type="SUPFAM" id="SSF47473">
    <property type="entry name" value="EF-hand"/>
    <property type="match status" value="1"/>
</dbReference>
<dbReference type="InterPro" id="IPR002048">
    <property type="entry name" value="EF_hand_dom"/>
</dbReference>
<evidence type="ECO:0000256" key="10">
    <source>
        <dbReference type="ARBA" id="ARBA00022847"/>
    </source>
</evidence>
<keyword evidence="5" id="KW-0633">Potassium transport</keyword>
<dbReference type="PANTHER" id="PTHR10846:SF73">
    <property type="entry name" value="SODIUM_CALCIUM EXCHANGER MEMBRANE REGION DOMAIN-CONTAINING PROTEIN"/>
    <property type="match status" value="1"/>
</dbReference>
<evidence type="ECO:0000256" key="8">
    <source>
        <dbReference type="ARBA" id="ARBA00022729"/>
    </source>
</evidence>
<feature type="transmembrane region" description="Helical" evidence="18">
    <location>
        <begin position="690"/>
        <end position="710"/>
    </location>
</feature>
<evidence type="ECO:0000256" key="5">
    <source>
        <dbReference type="ARBA" id="ARBA00022538"/>
    </source>
</evidence>
<evidence type="ECO:0000256" key="6">
    <source>
        <dbReference type="ARBA" id="ARBA00022568"/>
    </source>
</evidence>
<keyword evidence="21" id="KW-1185">Reference proteome</keyword>
<dbReference type="Gene3D" id="1.20.1420.30">
    <property type="entry name" value="NCX, central ion-binding region"/>
    <property type="match status" value="2"/>
</dbReference>
<keyword evidence="8" id="KW-0732">Signal</keyword>
<evidence type="ECO:0000256" key="13">
    <source>
        <dbReference type="ARBA" id="ARBA00023053"/>
    </source>
</evidence>
<feature type="transmembrane region" description="Helical" evidence="18">
    <location>
        <begin position="618"/>
        <end position="644"/>
    </location>
</feature>
<dbReference type="Gene3D" id="1.10.238.10">
    <property type="entry name" value="EF-hand"/>
    <property type="match status" value="2"/>
</dbReference>
<evidence type="ECO:0000256" key="1">
    <source>
        <dbReference type="ARBA" id="ARBA00004141"/>
    </source>
</evidence>
<feature type="transmembrane region" description="Helical" evidence="18">
    <location>
        <begin position="255"/>
        <end position="273"/>
    </location>
</feature>
<feature type="transmembrane region" description="Helical" evidence="18">
    <location>
        <begin position="160"/>
        <end position="184"/>
    </location>
</feature>
<dbReference type="PROSITE" id="PS50222">
    <property type="entry name" value="EF_HAND_2"/>
    <property type="match status" value="3"/>
</dbReference>
<dbReference type="Pfam" id="PF13202">
    <property type="entry name" value="EF-hand_5"/>
    <property type="match status" value="1"/>
</dbReference>
<keyword evidence="9" id="KW-0106">Calcium</keyword>
<evidence type="ECO:0000313" key="20">
    <source>
        <dbReference type="EMBL" id="CAJ1948323.1"/>
    </source>
</evidence>
<evidence type="ECO:0000256" key="2">
    <source>
        <dbReference type="ARBA" id="ARBA00005364"/>
    </source>
</evidence>
<keyword evidence="12 18" id="KW-1133">Transmembrane helix</keyword>
<feature type="domain" description="EF-hand" evidence="19">
    <location>
        <begin position="422"/>
        <end position="457"/>
    </location>
</feature>
<feature type="transmembrane region" description="Helical" evidence="18">
    <location>
        <begin position="121"/>
        <end position="140"/>
    </location>
</feature>
<keyword evidence="11" id="KW-0630">Potassium</keyword>
<evidence type="ECO:0000256" key="4">
    <source>
        <dbReference type="ARBA" id="ARBA00022449"/>
    </source>
</evidence>
<evidence type="ECO:0000256" key="14">
    <source>
        <dbReference type="ARBA" id="ARBA00023065"/>
    </source>
</evidence>
<dbReference type="GO" id="GO:0005262">
    <property type="term" value="F:calcium channel activity"/>
    <property type="evidence" value="ECO:0007669"/>
    <property type="project" value="TreeGrafter"/>
</dbReference>
<evidence type="ECO:0000256" key="16">
    <source>
        <dbReference type="ARBA" id="ARBA00023201"/>
    </source>
</evidence>
<evidence type="ECO:0000256" key="15">
    <source>
        <dbReference type="ARBA" id="ARBA00023136"/>
    </source>
</evidence>
<keyword evidence="6" id="KW-0109">Calcium transport</keyword>
<accession>A0AAD2FP66</accession>
<sequence>MTSSQIQSESSSRLNANYEDQEGCLEAARPEKEEMVINTPLGCLRGKYYVKAAVQSAVFVVVVSCYAVAHFAFSPPGPFGESVMQEEDFGARMLQDTSPSLAPTINPECVAIRAKQADPGWMAIFMAIGVLYMFLALAIACDEFFVPSLEEMSSPRRMNLSMDVAGATLMAAGGSAPELFTALFGTFQESAIGFGTIVGSAVFNVLFVIAMCSLLANEVLQLTWWPLFRDSFYYVCGLAVLAAFVGFVGKDEVELWEAIVLFCLYLGYILLMWQNANLYKLLTGKSLDYPDEEEVTPPPSEQINGAAEESANKDDDEEGGADGNNKMKREGSKSASLSSNLSNGGLHHGHHPAHFRWQGTFRAGILKLLKDPDSWMDTAGVGIVAKIAGDADYVFSQVDIDGNGHVDREELKQLFNLLECYITPRELEEVFNQLDEDKDGTISQNEFTEWYCRSEERILSQVHHVFDQIDVDKSNNIDRDEVKTLLTKLDPHTTDEDVVEALNTMYKGGSREEITFEEFSDWYRQCAIFEKQKALVEEDMQGVWENLKPPKNGSCRDWTWYIVVLPLVALMTFTVPDVRRPGMGKWCYLSFLLSIGWIGGFSYFMVDWTETIGNTIGIPPVIMGLTVLAAGTSVPDLLSSVIVARRGSGDMAVSSSIGSNIFDILVGLPFPWILYTSIRGKPVSIASDGLVRSLLILVGMIVLVIGAVHCQGWKLTKTLGGIMFFFYLAFLAQAIVLELPFTSC</sequence>
<comment type="subcellular location">
    <subcellularLocation>
        <location evidence="1">Membrane</location>
        <topology evidence="1">Multi-pass membrane protein</topology>
    </subcellularLocation>
</comment>
<dbReference type="PANTHER" id="PTHR10846">
    <property type="entry name" value="SODIUM/POTASSIUM/CALCIUM EXCHANGER"/>
    <property type="match status" value="1"/>
</dbReference>
<dbReference type="InterPro" id="IPR004481">
    <property type="entry name" value="K/Na/Ca-exchanger"/>
</dbReference>
<dbReference type="SMART" id="SM00054">
    <property type="entry name" value="EFh"/>
    <property type="match status" value="3"/>
</dbReference>
<dbReference type="CDD" id="cd00051">
    <property type="entry name" value="EFh"/>
    <property type="match status" value="1"/>
</dbReference>
<dbReference type="GO" id="GO:0005509">
    <property type="term" value="F:calcium ion binding"/>
    <property type="evidence" value="ECO:0007669"/>
    <property type="project" value="InterPro"/>
</dbReference>
<name>A0AAD2FP66_9STRA</name>
<feature type="transmembrane region" description="Helical" evidence="18">
    <location>
        <begin position="231"/>
        <end position="248"/>
    </location>
</feature>
<keyword evidence="10" id="KW-0769">Symport</keyword>
<evidence type="ECO:0000256" key="7">
    <source>
        <dbReference type="ARBA" id="ARBA00022692"/>
    </source>
</evidence>
<evidence type="ECO:0000313" key="21">
    <source>
        <dbReference type="Proteomes" id="UP001295423"/>
    </source>
</evidence>
<dbReference type="PROSITE" id="PS00018">
    <property type="entry name" value="EF_HAND_1"/>
    <property type="match status" value="3"/>
</dbReference>
<dbReference type="NCBIfam" id="TIGR00367">
    <property type="entry name" value="calcium/sodium antiporter"/>
    <property type="match status" value="1"/>
</dbReference>
<reference evidence="20" key="1">
    <citation type="submission" date="2023-08" db="EMBL/GenBank/DDBJ databases">
        <authorList>
            <person name="Audoor S."/>
            <person name="Bilcke G."/>
        </authorList>
    </citation>
    <scope>NUCLEOTIDE SEQUENCE</scope>
</reference>
<keyword evidence="13" id="KW-0915">Sodium</keyword>
<dbReference type="InterPro" id="IPR011992">
    <property type="entry name" value="EF-hand-dom_pair"/>
</dbReference>
<evidence type="ECO:0000256" key="9">
    <source>
        <dbReference type="ARBA" id="ARBA00022837"/>
    </source>
</evidence>
<feature type="transmembrane region" description="Helical" evidence="18">
    <location>
        <begin position="587"/>
        <end position="606"/>
    </location>
</feature>
<feature type="region of interest" description="Disordered" evidence="17">
    <location>
        <begin position="290"/>
        <end position="343"/>
    </location>
</feature>
<keyword evidence="14" id="KW-0406">Ion transport</keyword>
<evidence type="ECO:0000256" key="12">
    <source>
        <dbReference type="ARBA" id="ARBA00022989"/>
    </source>
</evidence>
<dbReference type="EMBL" id="CAKOGP040001747">
    <property type="protein sequence ID" value="CAJ1948323.1"/>
    <property type="molecule type" value="Genomic_DNA"/>
</dbReference>
<feature type="domain" description="EF-hand" evidence="19">
    <location>
        <begin position="460"/>
        <end position="492"/>
    </location>
</feature>